<feature type="transmembrane region" description="Helical" evidence="1">
    <location>
        <begin position="192"/>
        <end position="213"/>
    </location>
</feature>
<evidence type="ECO:0000256" key="1">
    <source>
        <dbReference type="SAM" id="Phobius"/>
    </source>
</evidence>
<accession>A0A175WBE7</accession>
<dbReference type="OrthoDB" id="3597048at2759"/>
<comment type="caution">
    <text evidence="2">The sequence shown here is derived from an EMBL/GenBank/DDBJ whole genome shotgun (WGS) entry which is preliminary data.</text>
</comment>
<evidence type="ECO:0000313" key="3">
    <source>
        <dbReference type="Proteomes" id="UP000078237"/>
    </source>
</evidence>
<keyword evidence="1" id="KW-0472">Membrane</keyword>
<dbReference type="AlphaFoldDB" id="A0A175WBE7"/>
<reference evidence="2 3" key="1">
    <citation type="journal article" date="2016" name="Genome Announc.">
        <title>Genome Sequence of Madurella mycetomatis mm55, Isolated from a Human Mycetoma Case in Sudan.</title>
        <authorList>
            <person name="Smit S."/>
            <person name="Derks M.F."/>
            <person name="Bervoets S."/>
            <person name="Fahal A."/>
            <person name="van Leeuwen W."/>
            <person name="van Belkum A."/>
            <person name="van de Sande W.W."/>
        </authorList>
    </citation>
    <scope>NUCLEOTIDE SEQUENCE [LARGE SCALE GENOMIC DNA]</scope>
    <source>
        <strain evidence="3">mm55</strain>
    </source>
</reference>
<gene>
    <name evidence="2" type="ORF">MMYC01_202918</name>
</gene>
<feature type="transmembrane region" description="Helical" evidence="1">
    <location>
        <begin position="72"/>
        <end position="92"/>
    </location>
</feature>
<name>A0A175WBE7_9PEZI</name>
<keyword evidence="1" id="KW-1133">Transmembrane helix</keyword>
<sequence length="244" mass="26485">MTFSHSLLLPISLMTLLVTIDGAISLGLVSSMVAFLHGAGGGPFEVAYAGSTFQLAGEPVNLVTDQGHTTNGAGGTAVVLVGLGGLIGLLLERRSRKKHAKSSPFFYLWALITVLSALLSISALIYTFIETGRTHGSVDLAVAVQNPAPARYPDGRWTPENWYDAVLRLPLVGQEDQDVIVWNLRLMRGWRWNLIALSILGVILAALVLLELLRFRKARKANDVTQLMGEAQYSLGFQKHTATY</sequence>
<proteinExistence type="predicted"/>
<evidence type="ECO:0000313" key="2">
    <source>
        <dbReference type="EMBL" id="KXX80801.1"/>
    </source>
</evidence>
<keyword evidence="3" id="KW-1185">Reference proteome</keyword>
<organism evidence="2 3">
    <name type="scientific">Madurella mycetomatis</name>
    <dbReference type="NCBI Taxonomy" id="100816"/>
    <lineage>
        <taxon>Eukaryota</taxon>
        <taxon>Fungi</taxon>
        <taxon>Dikarya</taxon>
        <taxon>Ascomycota</taxon>
        <taxon>Pezizomycotina</taxon>
        <taxon>Sordariomycetes</taxon>
        <taxon>Sordariomycetidae</taxon>
        <taxon>Sordariales</taxon>
        <taxon>Sordariales incertae sedis</taxon>
        <taxon>Madurella</taxon>
    </lineage>
</organism>
<dbReference type="Proteomes" id="UP000078237">
    <property type="component" value="Unassembled WGS sequence"/>
</dbReference>
<protein>
    <submittedName>
        <fullName evidence="2">Uncharacterized protein</fullName>
    </submittedName>
</protein>
<feature type="transmembrane region" description="Helical" evidence="1">
    <location>
        <begin position="104"/>
        <end position="129"/>
    </location>
</feature>
<keyword evidence="1" id="KW-0812">Transmembrane</keyword>
<dbReference type="VEuPathDB" id="FungiDB:MMYC01_202918"/>
<dbReference type="EMBL" id="LCTW02000050">
    <property type="protein sequence ID" value="KXX80801.1"/>
    <property type="molecule type" value="Genomic_DNA"/>
</dbReference>